<evidence type="ECO:0000313" key="2">
    <source>
        <dbReference type="EMBL" id="KAL0378945.1"/>
    </source>
</evidence>
<protein>
    <submittedName>
        <fullName evidence="2">Uncharacterized protein</fullName>
    </submittedName>
</protein>
<sequence length="126" mass="13419">MAPKASLAPARCTVEGSSNLIELADTPRNSIAPQTFSERLSPKLLETMIASAIRAQLAVAPPSTLAAPRNIEVPNTAEEEASTQVLPGRPFREPGLPLQPSKCPNPVLASLECLQFKTFKGVSLEK</sequence>
<evidence type="ECO:0000256" key="1">
    <source>
        <dbReference type="SAM" id="MobiDB-lite"/>
    </source>
</evidence>
<organism evidence="2">
    <name type="scientific">Sesamum radiatum</name>
    <name type="common">Black benniseed</name>
    <dbReference type="NCBI Taxonomy" id="300843"/>
    <lineage>
        <taxon>Eukaryota</taxon>
        <taxon>Viridiplantae</taxon>
        <taxon>Streptophyta</taxon>
        <taxon>Embryophyta</taxon>
        <taxon>Tracheophyta</taxon>
        <taxon>Spermatophyta</taxon>
        <taxon>Magnoliopsida</taxon>
        <taxon>eudicotyledons</taxon>
        <taxon>Gunneridae</taxon>
        <taxon>Pentapetalae</taxon>
        <taxon>asterids</taxon>
        <taxon>lamiids</taxon>
        <taxon>Lamiales</taxon>
        <taxon>Pedaliaceae</taxon>
        <taxon>Sesamum</taxon>
    </lineage>
</organism>
<gene>
    <name evidence="2" type="ORF">Sradi_3200000</name>
</gene>
<accession>A0AAW2RF33</accession>
<dbReference type="AlphaFoldDB" id="A0AAW2RF33"/>
<feature type="region of interest" description="Disordered" evidence="1">
    <location>
        <begin position="78"/>
        <end position="98"/>
    </location>
</feature>
<proteinExistence type="predicted"/>
<comment type="caution">
    <text evidence="2">The sequence shown here is derived from an EMBL/GenBank/DDBJ whole genome shotgun (WGS) entry which is preliminary data.</text>
</comment>
<name>A0AAW2RF33_SESRA</name>
<reference evidence="2" key="1">
    <citation type="submission" date="2020-06" db="EMBL/GenBank/DDBJ databases">
        <authorList>
            <person name="Li T."/>
            <person name="Hu X."/>
            <person name="Zhang T."/>
            <person name="Song X."/>
            <person name="Zhang H."/>
            <person name="Dai N."/>
            <person name="Sheng W."/>
            <person name="Hou X."/>
            <person name="Wei L."/>
        </authorList>
    </citation>
    <scope>NUCLEOTIDE SEQUENCE</scope>
    <source>
        <strain evidence="2">G02</strain>
        <tissue evidence="2">Leaf</tissue>
    </source>
</reference>
<dbReference type="EMBL" id="JACGWJ010000013">
    <property type="protein sequence ID" value="KAL0378945.1"/>
    <property type="molecule type" value="Genomic_DNA"/>
</dbReference>
<reference evidence="2" key="2">
    <citation type="journal article" date="2024" name="Plant">
        <title>Genomic evolution and insights into agronomic trait innovations of Sesamum species.</title>
        <authorList>
            <person name="Miao H."/>
            <person name="Wang L."/>
            <person name="Qu L."/>
            <person name="Liu H."/>
            <person name="Sun Y."/>
            <person name="Le M."/>
            <person name="Wang Q."/>
            <person name="Wei S."/>
            <person name="Zheng Y."/>
            <person name="Lin W."/>
            <person name="Duan Y."/>
            <person name="Cao H."/>
            <person name="Xiong S."/>
            <person name="Wang X."/>
            <person name="Wei L."/>
            <person name="Li C."/>
            <person name="Ma Q."/>
            <person name="Ju M."/>
            <person name="Zhao R."/>
            <person name="Li G."/>
            <person name="Mu C."/>
            <person name="Tian Q."/>
            <person name="Mei H."/>
            <person name="Zhang T."/>
            <person name="Gao T."/>
            <person name="Zhang H."/>
        </authorList>
    </citation>
    <scope>NUCLEOTIDE SEQUENCE</scope>
    <source>
        <strain evidence="2">G02</strain>
    </source>
</reference>